<dbReference type="SUPFAM" id="SSF52540">
    <property type="entry name" value="P-loop containing nucleoside triphosphate hydrolases"/>
    <property type="match status" value="1"/>
</dbReference>
<dbReference type="GO" id="GO:0015031">
    <property type="term" value="P:protein transport"/>
    <property type="evidence" value="ECO:0007669"/>
    <property type="project" value="UniProtKB-KW"/>
</dbReference>
<comment type="subcellular location">
    <subcellularLocation>
        <location evidence="1">Golgi apparatus</location>
    </subcellularLocation>
</comment>
<keyword evidence="7" id="KW-0653">Protein transport</keyword>
<protein>
    <recommendedName>
        <fullName evidence="12">ADP-ribosylation factor</fullName>
    </recommendedName>
</protein>
<evidence type="ECO:0000256" key="9">
    <source>
        <dbReference type="ARBA" id="ARBA00023134"/>
    </source>
</evidence>
<keyword evidence="5 13" id="KW-0547">Nucleotide-binding</keyword>
<dbReference type="Pfam" id="PF00025">
    <property type="entry name" value="Arf"/>
    <property type="match status" value="2"/>
</dbReference>
<dbReference type="OrthoDB" id="2011769at2759"/>
<dbReference type="EMBL" id="AWGH01000027">
    <property type="protein sequence ID" value="ODN87673.1"/>
    <property type="molecule type" value="Genomic_DNA"/>
</dbReference>
<feature type="binding site" evidence="13">
    <location>
        <begin position="258"/>
        <end position="261"/>
    </location>
    <ligand>
        <name>GTP</name>
        <dbReference type="ChEBI" id="CHEBI:37565"/>
    </ligand>
</feature>
<comment type="caution">
    <text evidence="14">The sequence shown here is derived from an EMBL/GenBank/DDBJ whole genome shotgun (WGS) entry which is preliminary data.</text>
</comment>
<dbReference type="FunFam" id="3.40.50.300:FF:003500">
    <property type="entry name" value="ADP-ribosylation factor 1"/>
    <property type="match status" value="1"/>
</dbReference>
<dbReference type="RefSeq" id="XP_019029016.1">
    <property type="nucleotide sequence ID" value="XM_019178922.1"/>
</dbReference>
<proteinExistence type="inferred from homology"/>
<keyword evidence="4" id="KW-0519">Myristate</keyword>
<name>A0A1E3IGF6_9TREE</name>
<evidence type="ECO:0000256" key="5">
    <source>
        <dbReference type="ARBA" id="ARBA00022741"/>
    </source>
</evidence>
<organism evidence="14 15">
    <name type="scientific">Cryptococcus wingfieldii CBS 7118</name>
    <dbReference type="NCBI Taxonomy" id="1295528"/>
    <lineage>
        <taxon>Eukaryota</taxon>
        <taxon>Fungi</taxon>
        <taxon>Dikarya</taxon>
        <taxon>Basidiomycota</taxon>
        <taxon>Agaricomycotina</taxon>
        <taxon>Tremellomycetes</taxon>
        <taxon>Tremellales</taxon>
        <taxon>Cryptococcaceae</taxon>
        <taxon>Cryptococcus</taxon>
    </lineage>
</organism>
<dbReference type="Gene3D" id="3.40.50.300">
    <property type="entry name" value="P-loop containing nucleotide triphosphate hydrolases"/>
    <property type="match status" value="2"/>
</dbReference>
<evidence type="ECO:0000256" key="10">
    <source>
        <dbReference type="ARBA" id="ARBA00023288"/>
    </source>
</evidence>
<evidence type="ECO:0000256" key="2">
    <source>
        <dbReference type="ARBA" id="ARBA00010290"/>
    </source>
</evidence>
<dbReference type="InterPro" id="IPR024156">
    <property type="entry name" value="Small_GTPase_ARF"/>
</dbReference>
<keyword evidence="9 13" id="KW-0342">GTP-binding</keyword>
<evidence type="ECO:0000256" key="4">
    <source>
        <dbReference type="ARBA" id="ARBA00022707"/>
    </source>
</evidence>
<dbReference type="AlphaFoldDB" id="A0A1E3IGF6"/>
<evidence type="ECO:0000256" key="3">
    <source>
        <dbReference type="ARBA" id="ARBA00022448"/>
    </source>
</evidence>
<evidence type="ECO:0000256" key="12">
    <source>
        <dbReference type="ARBA" id="ARBA00070396"/>
    </source>
</evidence>
<keyword evidence="3" id="KW-0813">Transport</keyword>
<evidence type="ECO:0000256" key="8">
    <source>
        <dbReference type="ARBA" id="ARBA00023034"/>
    </source>
</evidence>
<gene>
    <name evidence="14" type="ORF">L198_06896</name>
</gene>
<dbReference type="SMART" id="SM00178">
    <property type="entry name" value="SAR"/>
    <property type="match status" value="1"/>
</dbReference>
<evidence type="ECO:0000256" key="1">
    <source>
        <dbReference type="ARBA" id="ARBA00004555"/>
    </source>
</evidence>
<dbReference type="Proteomes" id="UP000094819">
    <property type="component" value="Unassembled WGS sequence"/>
</dbReference>
<reference evidence="14 15" key="1">
    <citation type="submission" date="2016-06" db="EMBL/GenBank/DDBJ databases">
        <title>Evolution of pathogenesis and genome organization in the Tremellales.</title>
        <authorList>
            <person name="Cuomo C."/>
            <person name="Litvintseva A."/>
            <person name="Heitman J."/>
            <person name="Chen Y."/>
            <person name="Sun S."/>
            <person name="Springer D."/>
            <person name="Dromer F."/>
            <person name="Young S."/>
            <person name="Zeng Q."/>
            <person name="Chapman S."/>
            <person name="Gujja S."/>
            <person name="Saif S."/>
            <person name="Birren B."/>
        </authorList>
    </citation>
    <scope>NUCLEOTIDE SEQUENCE [LARGE SCALE GENOMIC DNA]</scope>
    <source>
        <strain evidence="14 15">CBS 7118</strain>
    </source>
</reference>
<dbReference type="PANTHER" id="PTHR11711">
    <property type="entry name" value="ADP RIBOSYLATION FACTOR-RELATED"/>
    <property type="match status" value="1"/>
</dbReference>
<keyword evidence="8" id="KW-0333">Golgi apparatus</keyword>
<keyword evidence="10" id="KW-0449">Lipoprotein</keyword>
<dbReference type="PROSITE" id="PS51417">
    <property type="entry name" value="ARF"/>
    <property type="match status" value="1"/>
</dbReference>
<accession>A0A1E3IGF6</accession>
<dbReference type="GO" id="GO:0005525">
    <property type="term" value="F:GTP binding"/>
    <property type="evidence" value="ECO:0007669"/>
    <property type="project" value="UniProtKB-KW"/>
</dbReference>
<dbReference type="SMART" id="SM00177">
    <property type="entry name" value="ARF"/>
    <property type="match status" value="1"/>
</dbReference>
<evidence type="ECO:0000256" key="6">
    <source>
        <dbReference type="ARBA" id="ARBA00022892"/>
    </source>
</evidence>
<dbReference type="InterPro" id="IPR027417">
    <property type="entry name" value="P-loop_NTPase"/>
</dbReference>
<feature type="binding site" evidence="13">
    <location>
        <position position="202"/>
    </location>
    <ligand>
        <name>GTP</name>
        <dbReference type="ChEBI" id="CHEBI:37565"/>
    </ligand>
</feature>
<dbReference type="GO" id="GO:0003924">
    <property type="term" value="F:GTPase activity"/>
    <property type="evidence" value="ECO:0007669"/>
    <property type="project" value="InterPro"/>
</dbReference>
<comment type="function">
    <text evidence="11">GTP-binding protein involved in protein trafficking; may modulate vesicle budding and uncoating within the Golgi apparatus.</text>
</comment>
<evidence type="ECO:0000256" key="7">
    <source>
        <dbReference type="ARBA" id="ARBA00022927"/>
    </source>
</evidence>
<evidence type="ECO:0000256" key="13">
    <source>
        <dbReference type="PIRSR" id="PIRSR606689-1"/>
    </source>
</evidence>
<evidence type="ECO:0000313" key="15">
    <source>
        <dbReference type="Proteomes" id="UP000094819"/>
    </source>
</evidence>
<dbReference type="InterPro" id="IPR006689">
    <property type="entry name" value="Small_GTPase_ARF/SAR"/>
</dbReference>
<evidence type="ECO:0000313" key="14">
    <source>
        <dbReference type="EMBL" id="ODN87673.1"/>
    </source>
</evidence>
<keyword evidence="6" id="KW-0931">ER-Golgi transport</keyword>
<dbReference type="GeneID" id="30196107"/>
<evidence type="ECO:0000256" key="11">
    <source>
        <dbReference type="ARBA" id="ARBA00053326"/>
    </source>
</evidence>
<dbReference type="GO" id="GO:0005794">
    <property type="term" value="C:Golgi apparatus"/>
    <property type="evidence" value="ECO:0007669"/>
    <property type="project" value="UniProtKB-SubCell"/>
</dbReference>
<dbReference type="GO" id="GO:0016192">
    <property type="term" value="P:vesicle-mediated transport"/>
    <property type="evidence" value="ECO:0007669"/>
    <property type="project" value="UniProtKB-KW"/>
</dbReference>
<keyword evidence="15" id="KW-1185">Reference proteome</keyword>
<comment type="similarity">
    <text evidence="2">Belongs to the small GTPase superfamily. Arf family.</text>
</comment>
<sequence>MGGQLSKALGTSPSSFFPFYCLGDLPKEGDGDGTRKLFGNKEMRILMLGLDAAGKTSESSLAFFSSSPTPLSFSCPCTFLLPQVPSYFFPLAPNWRKPDTADGATSFPKAILYKLKLNQSVTTIPTVGFNVETVTYKNVKFNVWVRSPPFLFFLLLPLFALNPEEREGKLMDFGFLSLPSSFLFMLVYPLFPLPLPPQDVGGQDKIRPLWRHYYTGTQGLIFVIDSNDRDRIDEARGELERILSDREMRDCLLMVFANKQDLPGAMSPAEVTEKLGLHRMKERSWYVHPRYVSLPSSPSFYFFSSSFSFSFPSSSSFSPVHGLRHDRRRVIRRSSMVEPERQGDKIIGSPFPLPSPFPPPSLLSPSLPPSGPFSLGSSVIPRQVLTHSSSILHHPPSNAVFPPMSYCPTVPQSHQSHRSDLLLWIFRV</sequence>